<keyword evidence="1" id="KW-0812">Transmembrane</keyword>
<organism evidence="2">
    <name type="scientific">Sipha flava</name>
    <name type="common">yellow sugarcane aphid</name>
    <dbReference type="NCBI Taxonomy" id="143950"/>
    <lineage>
        <taxon>Eukaryota</taxon>
        <taxon>Metazoa</taxon>
        <taxon>Ecdysozoa</taxon>
        <taxon>Arthropoda</taxon>
        <taxon>Hexapoda</taxon>
        <taxon>Insecta</taxon>
        <taxon>Pterygota</taxon>
        <taxon>Neoptera</taxon>
        <taxon>Paraneoptera</taxon>
        <taxon>Hemiptera</taxon>
        <taxon>Sternorrhyncha</taxon>
        <taxon>Aphidomorpha</taxon>
        <taxon>Aphidoidea</taxon>
        <taxon>Aphididae</taxon>
        <taxon>Sipha</taxon>
    </lineage>
</organism>
<gene>
    <name evidence="2" type="ORF">g.148076</name>
</gene>
<accession>A0A2S2QLV7</accession>
<keyword evidence="1" id="KW-1133">Transmembrane helix</keyword>
<proteinExistence type="predicted"/>
<keyword evidence="1" id="KW-0472">Membrane</keyword>
<feature type="transmembrane region" description="Helical" evidence="1">
    <location>
        <begin position="89"/>
        <end position="106"/>
    </location>
</feature>
<protein>
    <submittedName>
        <fullName evidence="2">Uncharacterized protein</fullName>
    </submittedName>
</protein>
<dbReference type="AlphaFoldDB" id="A0A2S2QLV7"/>
<dbReference type="EMBL" id="GGMS01009543">
    <property type="protein sequence ID" value="MBY78746.1"/>
    <property type="molecule type" value="Transcribed_RNA"/>
</dbReference>
<evidence type="ECO:0000256" key="1">
    <source>
        <dbReference type="SAM" id="Phobius"/>
    </source>
</evidence>
<reference evidence="2" key="1">
    <citation type="submission" date="2018-04" db="EMBL/GenBank/DDBJ databases">
        <title>Transcriptome assembly of Sipha flava.</title>
        <authorList>
            <person name="Scully E.D."/>
            <person name="Geib S.M."/>
            <person name="Palmer N.A."/>
            <person name="Koch K."/>
            <person name="Bradshaw J."/>
            <person name="Heng-Moss T."/>
            <person name="Sarath G."/>
        </authorList>
    </citation>
    <scope>NUCLEOTIDE SEQUENCE</scope>
</reference>
<evidence type="ECO:0000313" key="2">
    <source>
        <dbReference type="EMBL" id="MBY78746.1"/>
    </source>
</evidence>
<feature type="transmembrane region" description="Helical" evidence="1">
    <location>
        <begin position="118"/>
        <end position="140"/>
    </location>
</feature>
<sequence length="205" mass="23293">MRALTLRWRWLAQRRQLLTRSSSTTSYGSTATDARRVYRQAAAPDASGMRVYDRARLCTTVSATRPTSSENVKCMSPAGTAVERRQRRTEIIVVNITIIVIIIIISNSRRICGRNGKLFVWIVIMLFGTRARGVCAFVCARACTHMCVCVCVCVRAWYDERVGKAGWGWGPDRTRYACVRRRVSSLGTPPPRVYNIRCWLPVRRC</sequence>
<name>A0A2S2QLV7_9HEMI</name>